<protein>
    <submittedName>
        <fullName evidence="3">Prephenate dehydrogenase</fullName>
    </submittedName>
</protein>
<dbReference type="FunFam" id="3.40.50.720:FF:000208">
    <property type="entry name" value="Prephenate dehydrogenase"/>
    <property type="match status" value="1"/>
</dbReference>
<dbReference type="STRING" id="445709.ABW99_11130"/>
<dbReference type="Pfam" id="PF02153">
    <property type="entry name" value="PDH_N"/>
    <property type="match status" value="1"/>
</dbReference>
<evidence type="ECO:0000259" key="2">
    <source>
        <dbReference type="PROSITE" id="PS51176"/>
    </source>
</evidence>
<dbReference type="Proteomes" id="UP000036700">
    <property type="component" value="Chromosome"/>
</dbReference>
<dbReference type="InterPro" id="IPR050812">
    <property type="entry name" value="Preph/Arog_dehydrog"/>
</dbReference>
<dbReference type="SUPFAM" id="SSF51735">
    <property type="entry name" value="NAD(P)-binding Rossmann-fold domains"/>
    <property type="match status" value="1"/>
</dbReference>
<dbReference type="RefSeq" id="WP_047214546.1">
    <property type="nucleotide sequence ID" value="NZ_CP011568.3"/>
</dbReference>
<dbReference type="AlphaFoldDB" id="A0A0G3ERN3"/>
<dbReference type="PATRIC" id="fig|445709.3.peg.2366"/>
<dbReference type="GO" id="GO:0070403">
    <property type="term" value="F:NAD+ binding"/>
    <property type="evidence" value="ECO:0007669"/>
    <property type="project" value="InterPro"/>
</dbReference>
<dbReference type="Pfam" id="PF20463">
    <property type="entry name" value="PDH_C"/>
    <property type="match status" value="1"/>
</dbReference>
<dbReference type="GO" id="GO:0004665">
    <property type="term" value="F:prephenate dehydrogenase (NADP+) activity"/>
    <property type="evidence" value="ECO:0007669"/>
    <property type="project" value="InterPro"/>
</dbReference>
<dbReference type="GO" id="GO:0006571">
    <property type="term" value="P:tyrosine biosynthetic process"/>
    <property type="evidence" value="ECO:0007669"/>
    <property type="project" value="InterPro"/>
</dbReference>
<dbReference type="PANTHER" id="PTHR21363">
    <property type="entry name" value="PREPHENATE DEHYDROGENASE"/>
    <property type="match status" value="1"/>
</dbReference>
<evidence type="ECO:0000313" key="4">
    <source>
        <dbReference type="Proteomes" id="UP000036700"/>
    </source>
</evidence>
<dbReference type="InterPro" id="IPR046826">
    <property type="entry name" value="PDH_N"/>
</dbReference>
<dbReference type="Gene3D" id="1.10.3660.10">
    <property type="entry name" value="6-phosphogluconate dehydrogenase C-terminal like domain"/>
    <property type="match status" value="1"/>
</dbReference>
<dbReference type="Gene3D" id="3.40.50.720">
    <property type="entry name" value="NAD(P)-binding Rossmann-like Domain"/>
    <property type="match status" value="1"/>
</dbReference>
<dbReference type="EMBL" id="CP011568">
    <property type="protein sequence ID" value="AKJ68684.1"/>
    <property type="molecule type" value="Genomic_DNA"/>
</dbReference>
<dbReference type="OrthoDB" id="9809920at2"/>
<accession>A0A0G3ERN3</accession>
<dbReference type="InterPro" id="IPR046825">
    <property type="entry name" value="PDH_C"/>
</dbReference>
<dbReference type="InterPro" id="IPR008927">
    <property type="entry name" value="6-PGluconate_DH-like_C_sf"/>
</dbReference>
<dbReference type="InterPro" id="IPR003099">
    <property type="entry name" value="Prephen_DH"/>
</dbReference>
<organism evidence="3 4">
    <name type="scientific">Pandoraea thiooxydans</name>
    <dbReference type="NCBI Taxonomy" id="445709"/>
    <lineage>
        <taxon>Bacteria</taxon>
        <taxon>Pseudomonadati</taxon>
        <taxon>Pseudomonadota</taxon>
        <taxon>Betaproteobacteria</taxon>
        <taxon>Burkholderiales</taxon>
        <taxon>Burkholderiaceae</taxon>
        <taxon>Pandoraea</taxon>
    </lineage>
</organism>
<dbReference type="PROSITE" id="PS51176">
    <property type="entry name" value="PDH_ADH"/>
    <property type="match status" value="1"/>
</dbReference>
<dbReference type="PANTHER" id="PTHR21363:SF0">
    <property type="entry name" value="PREPHENATE DEHYDROGENASE [NADP(+)]"/>
    <property type="match status" value="1"/>
</dbReference>
<sequence>MAIQKLVIAGVGLIGGSLALALKEAGVARQIVGIGRSRGSLQHALALGVIDDIAESIESALADADIIVLAAPVAQTPVLLRAMAPHLRGGTIVTDAGSTKGDAVAAAYAALGADAWRFVPAHPIAGGELSGVDAAQAGLYRGKRAILCPLPENRPADVTCIEQMWCAAGALVKHMTAEQHDAVFAAVSHLPHILSYALVAQILDSSYADLKLDNAGAGFRDFTRIAASNPEMWRDICLANRAPLLGEIDGYMAMLQDMRRMLAAADGAALERVFSRASQARLDWGRQQEK</sequence>
<dbReference type="InterPro" id="IPR036291">
    <property type="entry name" value="NAD(P)-bd_dom_sf"/>
</dbReference>
<gene>
    <name evidence="3" type="ORF">ABW99_11130</name>
</gene>
<dbReference type="SUPFAM" id="SSF48179">
    <property type="entry name" value="6-phosphogluconate dehydrogenase C-terminal domain-like"/>
    <property type="match status" value="1"/>
</dbReference>
<dbReference type="KEGG" id="ptx:ABW99_11130"/>
<keyword evidence="1" id="KW-0560">Oxidoreductase</keyword>
<feature type="domain" description="Prephenate/arogenate dehydrogenase" evidence="2">
    <location>
        <begin position="4"/>
        <end position="290"/>
    </location>
</feature>
<reference evidence="4" key="1">
    <citation type="submission" date="2015-06" db="EMBL/GenBank/DDBJ databases">
        <authorList>
            <person name="Lim Y.L."/>
            <person name="Ee R."/>
            <person name="Yong D."/>
            <person name="How K.Y."/>
            <person name="Yin W.F."/>
            <person name="Chan K.G."/>
        </authorList>
    </citation>
    <scope>NUCLEOTIDE SEQUENCE [LARGE SCALE GENOMIC DNA]</scope>
    <source>
        <strain evidence="4">DSM 25325</strain>
    </source>
</reference>
<evidence type="ECO:0000313" key="3">
    <source>
        <dbReference type="EMBL" id="AKJ68684.1"/>
    </source>
</evidence>
<name>A0A0G3ERN3_9BURK</name>
<proteinExistence type="predicted"/>
<keyword evidence="4" id="KW-1185">Reference proteome</keyword>
<dbReference type="GO" id="GO:0008977">
    <property type="term" value="F:prephenate dehydrogenase (NAD+) activity"/>
    <property type="evidence" value="ECO:0007669"/>
    <property type="project" value="InterPro"/>
</dbReference>
<evidence type="ECO:0000256" key="1">
    <source>
        <dbReference type="ARBA" id="ARBA00023002"/>
    </source>
</evidence>